<gene>
    <name evidence="10" type="ORF">GCM10008025_08890</name>
</gene>
<evidence type="ECO:0000259" key="9">
    <source>
        <dbReference type="PROSITE" id="PS51007"/>
    </source>
</evidence>
<dbReference type="Gene3D" id="1.10.760.10">
    <property type="entry name" value="Cytochrome c-like domain"/>
    <property type="match status" value="1"/>
</dbReference>
<evidence type="ECO:0000256" key="6">
    <source>
        <dbReference type="PIRSR" id="PIRSR000025-1"/>
    </source>
</evidence>
<evidence type="ECO:0000256" key="8">
    <source>
        <dbReference type="SAM" id="SignalP"/>
    </source>
</evidence>
<comment type="PTM">
    <text evidence="6">Binds 1 heme c group covalently per subunit.</text>
</comment>
<keyword evidence="1" id="KW-0813">Transport</keyword>
<feature type="domain" description="Cytochrome c" evidence="9">
    <location>
        <begin position="40"/>
        <end position="117"/>
    </location>
</feature>
<feature type="signal peptide" evidence="8">
    <location>
        <begin position="1"/>
        <end position="17"/>
    </location>
</feature>
<evidence type="ECO:0000256" key="2">
    <source>
        <dbReference type="ARBA" id="ARBA00022617"/>
    </source>
</evidence>
<keyword evidence="4" id="KW-0249">Electron transport</keyword>
<dbReference type="GO" id="GO:0005506">
    <property type="term" value="F:iron ion binding"/>
    <property type="evidence" value="ECO:0007669"/>
    <property type="project" value="InterPro"/>
</dbReference>
<reference evidence="10" key="2">
    <citation type="submission" date="2020-09" db="EMBL/GenBank/DDBJ databases">
        <authorList>
            <person name="Sun Q."/>
            <person name="Zhou Y."/>
        </authorList>
    </citation>
    <scope>NUCLEOTIDE SEQUENCE</scope>
    <source>
        <strain evidence="10">CGMCC 1.12408</strain>
    </source>
</reference>
<feature type="binding site" description="covalent" evidence="6">
    <location>
        <position position="56"/>
    </location>
    <ligand>
        <name>heme c</name>
        <dbReference type="ChEBI" id="CHEBI:61717"/>
    </ligand>
</feature>
<dbReference type="RefSeq" id="WP_188383476.1">
    <property type="nucleotide sequence ID" value="NZ_BMEY01000003.1"/>
</dbReference>
<evidence type="ECO:0000313" key="10">
    <source>
        <dbReference type="EMBL" id="GGA67249.1"/>
    </source>
</evidence>
<feature type="binding site" description="covalent" evidence="6">
    <location>
        <position position="53"/>
    </location>
    <ligand>
        <name>heme c</name>
        <dbReference type="ChEBI" id="CHEBI:61717"/>
    </ligand>
</feature>
<evidence type="ECO:0000256" key="5">
    <source>
        <dbReference type="ARBA" id="ARBA00023004"/>
    </source>
</evidence>
<dbReference type="InterPro" id="IPR012218">
    <property type="entry name" value="Cyt_c_BACSU-c550-type"/>
</dbReference>
<proteinExistence type="predicted"/>
<dbReference type="PANTHER" id="PTHR37823:SF4">
    <property type="entry name" value="MENAQUINOL-CYTOCHROME C REDUCTASE CYTOCHROME B_C SUBUNIT"/>
    <property type="match status" value="1"/>
</dbReference>
<evidence type="ECO:0000256" key="1">
    <source>
        <dbReference type="ARBA" id="ARBA00022448"/>
    </source>
</evidence>
<dbReference type="InterPro" id="IPR051811">
    <property type="entry name" value="Cytochrome_c550/c551-like"/>
</dbReference>
<feature type="binding site" description="axial binding residue" evidence="7">
    <location>
        <position position="94"/>
    </location>
    <ligand>
        <name>heme c</name>
        <dbReference type="ChEBI" id="CHEBI:61717"/>
    </ligand>
    <ligandPart>
        <name>Fe</name>
        <dbReference type="ChEBI" id="CHEBI:18248"/>
    </ligandPart>
</feature>
<feature type="chain" id="PRO_5036834521" description="Cytochrome c domain-containing protein" evidence="8">
    <location>
        <begin position="18"/>
        <end position="117"/>
    </location>
</feature>
<dbReference type="PROSITE" id="PS51257">
    <property type="entry name" value="PROKAR_LIPOPROTEIN"/>
    <property type="match status" value="1"/>
</dbReference>
<dbReference type="EMBL" id="BMEY01000003">
    <property type="protein sequence ID" value="GGA67249.1"/>
    <property type="molecule type" value="Genomic_DNA"/>
</dbReference>
<dbReference type="Proteomes" id="UP000613512">
    <property type="component" value="Unassembled WGS sequence"/>
</dbReference>
<dbReference type="GO" id="GO:0020037">
    <property type="term" value="F:heme binding"/>
    <property type="evidence" value="ECO:0007669"/>
    <property type="project" value="InterPro"/>
</dbReference>
<keyword evidence="2 6" id="KW-0349">Heme</keyword>
<reference evidence="10" key="1">
    <citation type="journal article" date="2014" name="Int. J. Syst. Evol. Microbiol.">
        <title>Complete genome sequence of Corynebacterium casei LMG S-19264T (=DSM 44701T), isolated from a smear-ripened cheese.</title>
        <authorList>
            <consortium name="US DOE Joint Genome Institute (JGI-PGF)"/>
            <person name="Walter F."/>
            <person name="Albersmeier A."/>
            <person name="Kalinowski J."/>
            <person name="Ruckert C."/>
        </authorList>
    </citation>
    <scope>NUCLEOTIDE SEQUENCE</scope>
    <source>
        <strain evidence="10">CGMCC 1.12408</strain>
    </source>
</reference>
<evidence type="ECO:0000256" key="3">
    <source>
        <dbReference type="ARBA" id="ARBA00022723"/>
    </source>
</evidence>
<dbReference type="PROSITE" id="PS51007">
    <property type="entry name" value="CYTC"/>
    <property type="match status" value="1"/>
</dbReference>
<dbReference type="PANTHER" id="PTHR37823">
    <property type="entry name" value="CYTOCHROME C-553-LIKE"/>
    <property type="match status" value="1"/>
</dbReference>
<organism evidence="10 11">
    <name type="scientific">Ornithinibacillus halotolerans</name>
    <dbReference type="NCBI Taxonomy" id="1274357"/>
    <lineage>
        <taxon>Bacteria</taxon>
        <taxon>Bacillati</taxon>
        <taxon>Bacillota</taxon>
        <taxon>Bacilli</taxon>
        <taxon>Bacillales</taxon>
        <taxon>Bacillaceae</taxon>
        <taxon>Ornithinibacillus</taxon>
    </lineage>
</organism>
<keyword evidence="3 7" id="KW-0479">Metal-binding</keyword>
<dbReference type="InterPro" id="IPR036909">
    <property type="entry name" value="Cyt_c-like_dom_sf"/>
</dbReference>
<dbReference type="InterPro" id="IPR008168">
    <property type="entry name" value="Cyt_C_IC"/>
</dbReference>
<dbReference type="AlphaFoldDB" id="A0A916RTV1"/>
<dbReference type="PRINTS" id="PR00605">
    <property type="entry name" value="CYTCHROMECIC"/>
</dbReference>
<dbReference type="GO" id="GO:0016020">
    <property type="term" value="C:membrane"/>
    <property type="evidence" value="ECO:0007669"/>
    <property type="project" value="InterPro"/>
</dbReference>
<feature type="binding site" description="axial binding residue" evidence="7">
    <location>
        <position position="57"/>
    </location>
    <ligand>
        <name>heme c</name>
        <dbReference type="ChEBI" id="CHEBI:61717"/>
    </ligand>
    <ligandPart>
        <name>Fe</name>
        <dbReference type="ChEBI" id="CHEBI:18248"/>
    </ligandPart>
</feature>
<sequence length="117" mass="11976">MKKWLLAILFGSVLVLAACGGDDNNGGTDNNAGGNDNGGETASVAEEVYEANCAACHGANLAGGAGPSLEKIGAEYSVEELNEIISNGIEGTSMPGFGDRLSEDEINQLSEWLAAKK</sequence>
<dbReference type="InterPro" id="IPR009056">
    <property type="entry name" value="Cyt_c-like_dom"/>
</dbReference>
<dbReference type="SUPFAM" id="SSF46626">
    <property type="entry name" value="Cytochrome c"/>
    <property type="match status" value="1"/>
</dbReference>
<keyword evidence="11" id="KW-1185">Reference proteome</keyword>
<protein>
    <recommendedName>
        <fullName evidence="9">Cytochrome c domain-containing protein</fullName>
    </recommendedName>
</protein>
<evidence type="ECO:0000256" key="7">
    <source>
        <dbReference type="PIRSR" id="PIRSR000025-2"/>
    </source>
</evidence>
<dbReference type="PIRSF" id="PIRSF000025">
    <property type="entry name" value="Cytc_Bsub_c550"/>
    <property type="match status" value="1"/>
</dbReference>
<accession>A0A916RTV1</accession>
<evidence type="ECO:0000256" key="4">
    <source>
        <dbReference type="ARBA" id="ARBA00022982"/>
    </source>
</evidence>
<keyword evidence="8" id="KW-0732">Signal</keyword>
<comment type="caution">
    <text evidence="10">The sequence shown here is derived from an EMBL/GenBank/DDBJ whole genome shotgun (WGS) entry which is preliminary data.</text>
</comment>
<name>A0A916RTV1_9BACI</name>
<dbReference type="GO" id="GO:0009055">
    <property type="term" value="F:electron transfer activity"/>
    <property type="evidence" value="ECO:0007669"/>
    <property type="project" value="InterPro"/>
</dbReference>
<dbReference type="Pfam" id="PF13442">
    <property type="entry name" value="Cytochrome_CBB3"/>
    <property type="match status" value="1"/>
</dbReference>
<keyword evidence="5 7" id="KW-0408">Iron</keyword>
<evidence type="ECO:0000313" key="11">
    <source>
        <dbReference type="Proteomes" id="UP000613512"/>
    </source>
</evidence>